<feature type="region of interest" description="Disordered" evidence="1">
    <location>
        <begin position="55"/>
        <end position="95"/>
    </location>
</feature>
<reference evidence="3" key="1">
    <citation type="journal article" date="2013" name="Nat. Genet.">
        <title>The duck genome and transcriptome provide insight into an avian influenza virus reservoir species.</title>
        <authorList>
            <person name="Huang Y."/>
            <person name="Li Y."/>
            <person name="Burt D.W."/>
            <person name="Chen H."/>
            <person name="Zhang Y."/>
            <person name="Qian W."/>
            <person name="Kim H."/>
            <person name="Gan S."/>
            <person name="Zhao Y."/>
            <person name="Li J."/>
            <person name="Yi K."/>
            <person name="Feng H."/>
            <person name="Zhu P."/>
            <person name="Li B."/>
            <person name="Liu Q."/>
            <person name="Fairley S."/>
            <person name="Magor K.E."/>
            <person name="Du Z."/>
            <person name="Hu X."/>
            <person name="Goodman L."/>
            <person name="Tafer H."/>
            <person name="Vignal A."/>
            <person name="Lee T."/>
            <person name="Kim K.W."/>
            <person name="Sheng Z."/>
            <person name="An Y."/>
            <person name="Searle S."/>
            <person name="Herrero J."/>
            <person name="Groenen M.A."/>
            <person name="Crooijmans R.P."/>
            <person name="Faraut T."/>
            <person name="Cai Q."/>
            <person name="Webster R.G."/>
            <person name="Aldridge J.R."/>
            <person name="Warren W.C."/>
            <person name="Bartschat S."/>
            <person name="Kehr S."/>
            <person name="Marz M."/>
            <person name="Stadler P.F."/>
            <person name="Smith J."/>
            <person name="Kraus R.H."/>
            <person name="Zhao Y."/>
            <person name="Ren L."/>
            <person name="Fei J."/>
            <person name="Morisson M."/>
            <person name="Kaiser P."/>
            <person name="Griffin D.K."/>
            <person name="Rao M."/>
            <person name="Pitel F."/>
            <person name="Wang J."/>
            <person name="Li N."/>
        </authorList>
    </citation>
    <scope>NUCLEOTIDE SEQUENCE [LARGE SCALE GENOMIC DNA]</scope>
</reference>
<protein>
    <submittedName>
        <fullName evidence="2">Uncharacterized protein</fullName>
    </submittedName>
</protein>
<name>R0LR96_ANAPL</name>
<organism evidence="2 3">
    <name type="scientific">Anas platyrhynchos</name>
    <name type="common">Mallard</name>
    <name type="synonym">Anas boschas</name>
    <dbReference type="NCBI Taxonomy" id="8839"/>
    <lineage>
        <taxon>Eukaryota</taxon>
        <taxon>Metazoa</taxon>
        <taxon>Chordata</taxon>
        <taxon>Craniata</taxon>
        <taxon>Vertebrata</taxon>
        <taxon>Euteleostomi</taxon>
        <taxon>Archelosauria</taxon>
        <taxon>Archosauria</taxon>
        <taxon>Dinosauria</taxon>
        <taxon>Saurischia</taxon>
        <taxon>Theropoda</taxon>
        <taxon>Coelurosauria</taxon>
        <taxon>Aves</taxon>
        <taxon>Neognathae</taxon>
        <taxon>Galloanserae</taxon>
        <taxon>Anseriformes</taxon>
        <taxon>Anatidae</taxon>
        <taxon>Anatinae</taxon>
        <taxon>Anas</taxon>
    </lineage>
</organism>
<evidence type="ECO:0000313" key="2">
    <source>
        <dbReference type="EMBL" id="EOB02908.1"/>
    </source>
</evidence>
<keyword evidence="3" id="KW-1185">Reference proteome</keyword>
<proteinExistence type="predicted"/>
<feature type="compositionally biased region" description="Basic and acidic residues" evidence="1">
    <location>
        <begin position="55"/>
        <end position="85"/>
    </location>
</feature>
<dbReference type="AlphaFoldDB" id="R0LR96"/>
<sequence>MGVLDALRSSLRLTDISQQSEFLFDCNWLSTSEKTHEHKPAHIKHEKAIPQMKPEYETIRHEKDVPTTKPEKTTEKKHLKEEKHKGVPPVKEVPRHHNLTSGVQSKAVVQSMLSLRSMKGDCDEFLKDNAGDSNPMLGYTYSLVVQSARHFSYVPVMTELRVNGSVMLPTFLMNAHTDKTRHTSLCGYVHATTSTIDSTSTKAILVYEYEFCFSCMLHVCDTHIPTPSVKTTTAETIQA</sequence>
<accession>R0LR96</accession>
<evidence type="ECO:0000313" key="3">
    <source>
        <dbReference type="Proteomes" id="UP000296049"/>
    </source>
</evidence>
<evidence type="ECO:0000256" key="1">
    <source>
        <dbReference type="SAM" id="MobiDB-lite"/>
    </source>
</evidence>
<gene>
    <name evidence="2" type="ORF">Anapl_08669</name>
</gene>
<dbReference type="EMBL" id="KB742912">
    <property type="protein sequence ID" value="EOB02908.1"/>
    <property type="molecule type" value="Genomic_DNA"/>
</dbReference>
<dbReference type="Proteomes" id="UP000296049">
    <property type="component" value="Unassembled WGS sequence"/>
</dbReference>